<feature type="domain" description="Histidine kinase" evidence="8">
    <location>
        <begin position="191"/>
        <end position="401"/>
    </location>
</feature>
<keyword evidence="6" id="KW-0902">Two-component regulatory system</keyword>
<dbReference type="PANTHER" id="PTHR45453:SF1">
    <property type="entry name" value="PHOSPHATE REGULON SENSOR PROTEIN PHOR"/>
    <property type="match status" value="1"/>
</dbReference>
<accession>A0A094Q533</accession>
<dbReference type="InterPro" id="IPR004358">
    <property type="entry name" value="Sig_transdc_His_kin-like_C"/>
</dbReference>
<dbReference type="EMBL" id="JNSK01000024">
    <property type="protein sequence ID" value="KGA18477.1"/>
    <property type="molecule type" value="Genomic_DNA"/>
</dbReference>
<protein>
    <recommendedName>
        <fullName evidence="2">histidine kinase</fullName>
        <ecNumber evidence="2">2.7.13.3</ecNumber>
    </recommendedName>
</protein>
<evidence type="ECO:0000256" key="6">
    <source>
        <dbReference type="ARBA" id="ARBA00023012"/>
    </source>
</evidence>
<organism evidence="9">
    <name type="scientific">freshwater metagenome</name>
    <dbReference type="NCBI Taxonomy" id="449393"/>
    <lineage>
        <taxon>unclassified sequences</taxon>
        <taxon>metagenomes</taxon>
        <taxon>ecological metagenomes</taxon>
    </lineage>
</organism>
<evidence type="ECO:0000256" key="5">
    <source>
        <dbReference type="ARBA" id="ARBA00022777"/>
    </source>
</evidence>
<dbReference type="GO" id="GO:0000155">
    <property type="term" value="F:phosphorelay sensor kinase activity"/>
    <property type="evidence" value="ECO:0007669"/>
    <property type="project" value="InterPro"/>
</dbReference>
<dbReference type="AlphaFoldDB" id="A0A094Q533"/>
<keyword evidence="7" id="KW-0472">Membrane</keyword>
<dbReference type="InterPro" id="IPR050351">
    <property type="entry name" value="BphY/WalK/GraS-like"/>
</dbReference>
<dbReference type="Pfam" id="PF00512">
    <property type="entry name" value="HisKA"/>
    <property type="match status" value="1"/>
</dbReference>
<dbReference type="InterPro" id="IPR003594">
    <property type="entry name" value="HATPase_dom"/>
</dbReference>
<dbReference type="FunFam" id="1.10.287.130:FF:000001">
    <property type="entry name" value="Two-component sensor histidine kinase"/>
    <property type="match status" value="1"/>
</dbReference>
<evidence type="ECO:0000256" key="7">
    <source>
        <dbReference type="SAM" id="Phobius"/>
    </source>
</evidence>
<dbReference type="InterPro" id="IPR005467">
    <property type="entry name" value="His_kinase_dom"/>
</dbReference>
<keyword evidence="5" id="KW-0418">Kinase</keyword>
<keyword evidence="7" id="KW-0812">Transmembrane</keyword>
<evidence type="ECO:0000256" key="1">
    <source>
        <dbReference type="ARBA" id="ARBA00000085"/>
    </source>
</evidence>
<dbReference type="Gene3D" id="1.10.287.130">
    <property type="match status" value="1"/>
</dbReference>
<keyword evidence="3" id="KW-0597">Phosphoprotein</keyword>
<dbReference type="GO" id="GO:0005886">
    <property type="term" value="C:plasma membrane"/>
    <property type="evidence" value="ECO:0007669"/>
    <property type="project" value="TreeGrafter"/>
</dbReference>
<dbReference type="PROSITE" id="PS50109">
    <property type="entry name" value="HIS_KIN"/>
    <property type="match status" value="1"/>
</dbReference>
<dbReference type="SUPFAM" id="SSF47384">
    <property type="entry name" value="Homodimeric domain of signal transducing histidine kinase"/>
    <property type="match status" value="1"/>
</dbReference>
<evidence type="ECO:0000259" key="8">
    <source>
        <dbReference type="PROSITE" id="PS50109"/>
    </source>
</evidence>
<proteinExistence type="predicted"/>
<dbReference type="Pfam" id="PF02518">
    <property type="entry name" value="HATPase_c"/>
    <property type="match status" value="1"/>
</dbReference>
<feature type="transmembrane region" description="Helical" evidence="7">
    <location>
        <begin position="151"/>
        <end position="171"/>
    </location>
</feature>
<dbReference type="GO" id="GO:0004721">
    <property type="term" value="F:phosphoprotein phosphatase activity"/>
    <property type="evidence" value="ECO:0007669"/>
    <property type="project" value="TreeGrafter"/>
</dbReference>
<dbReference type="InterPro" id="IPR036890">
    <property type="entry name" value="HATPase_C_sf"/>
</dbReference>
<dbReference type="SUPFAM" id="SSF55874">
    <property type="entry name" value="ATPase domain of HSP90 chaperone/DNA topoisomerase II/histidine kinase"/>
    <property type="match status" value="1"/>
</dbReference>
<dbReference type="PRINTS" id="PR00344">
    <property type="entry name" value="BCTRLSENSOR"/>
</dbReference>
<dbReference type="InterPro" id="IPR036097">
    <property type="entry name" value="HisK_dim/P_sf"/>
</dbReference>
<dbReference type="SMART" id="SM00387">
    <property type="entry name" value="HATPase_c"/>
    <property type="match status" value="1"/>
</dbReference>
<keyword evidence="7" id="KW-1133">Transmembrane helix</keyword>
<evidence type="ECO:0000256" key="3">
    <source>
        <dbReference type="ARBA" id="ARBA00022553"/>
    </source>
</evidence>
<evidence type="ECO:0000256" key="4">
    <source>
        <dbReference type="ARBA" id="ARBA00022679"/>
    </source>
</evidence>
<sequence length="401" mass="44031">MRRKSSRVVIASALVTTALALSIGGFATVSLRDSQIQNIDLQLKKIDDAVRANPDSPVSSALDAASEEDFNITIAIVSSNGRTTIINESQLEFDSLPDDSLVASALKTPVTVEAEESYRLLAQVISGGDRLVFADSLATVESTFTSNLKRVLLFTLLVDLLAIGISVLILGRNNRKLEADSLLRMQRFLADASHDLRTPLTVIKGYSELLSKNQIQSSEDRTRAYERVNSEIIRMENLIHDLLLLAELGETTRPIFEEVNLSDLVTSYSHDFSTLNPTRTLDVRIDPEITIDGSVEHLRRLIQNIFNNIIRHTEERAPVRVSLYLMGKRATLTIEDGGKGLLEDGYRDAVTALNRFDSRRSPETGGSGLGLSIIAAIVSEHGGILNLKKSELGGLAVEIFF</sequence>
<dbReference type="SMART" id="SM00388">
    <property type="entry name" value="HisKA"/>
    <property type="match status" value="1"/>
</dbReference>
<dbReference type="Gene3D" id="3.30.565.10">
    <property type="entry name" value="Histidine kinase-like ATPase, C-terminal domain"/>
    <property type="match status" value="1"/>
</dbReference>
<comment type="caution">
    <text evidence="9">The sequence shown here is derived from an EMBL/GenBank/DDBJ whole genome shotgun (WGS) entry which is preliminary data.</text>
</comment>
<dbReference type="GO" id="GO:0016036">
    <property type="term" value="P:cellular response to phosphate starvation"/>
    <property type="evidence" value="ECO:0007669"/>
    <property type="project" value="TreeGrafter"/>
</dbReference>
<dbReference type="PANTHER" id="PTHR45453">
    <property type="entry name" value="PHOSPHATE REGULON SENSOR PROTEIN PHOR"/>
    <property type="match status" value="1"/>
</dbReference>
<reference evidence="9" key="1">
    <citation type="submission" date="2014-05" db="EMBL/GenBank/DDBJ databases">
        <title>Key roles for freshwater Actinobacteria revealed by deep metagenomic sequencing.</title>
        <authorList>
            <person name="Ghai R."/>
            <person name="Mizuno C.M."/>
            <person name="Picazo A."/>
            <person name="Camacho A."/>
            <person name="Rodriguez-Valera F."/>
        </authorList>
    </citation>
    <scope>NUCLEOTIDE SEQUENCE</scope>
</reference>
<comment type="catalytic activity">
    <reaction evidence="1">
        <text>ATP + protein L-histidine = ADP + protein N-phospho-L-histidine.</text>
        <dbReference type="EC" id="2.7.13.3"/>
    </reaction>
</comment>
<keyword evidence="4" id="KW-0808">Transferase</keyword>
<dbReference type="CDD" id="cd00082">
    <property type="entry name" value="HisKA"/>
    <property type="match status" value="1"/>
</dbReference>
<name>A0A094Q533_9ZZZZ</name>
<evidence type="ECO:0000256" key="2">
    <source>
        <dbReference type="ARBA" id="ARBA00012438"/>
    </source>
</evidence>
<dbReference type="EC" id="2.7.13.3" evidence="2"/>
<evidence type="ECO:0000313" key="9">
    <source>
        <dbReference type="EMBL" id="KGA18477.1"/>
    </source>
</evidence>
<gene>
    <name evidence="9" type="ORF">GM50_8485</name>
</gene>
<dbReference type="InterPro" id="IPR003661">
    <property type="entry name" value="HisK_dim/P_dom"/>
</dbReference>